<dbReference type="AlphaFoldDB" id="A0AA45R7F3"/>
<protein>
    <submittedName>
        <fullName evidence="2">Lasso peptide biosynthesis B2 protein</fullName>
    </submittedName>
</protein>
<evidence type="ECO:0000313" key="3">
    <source>
        <dbReference type="Proteomes" id="UP000677152"/>
    </source>
</evidence>
<gene>
    <name evidence="2" type="ORF">KCV87_03440</name>
</gene>
<dbReference type="EMBL" id="CP073249">
    <property type="protein sequence ID" value="QUF07725.1"/>
    <property type="molecule type" value="Genomic_DNA"/>
</dbReference>
<dbReference type="Proteomes" id="UP000677152">
    <property type="component" value="Chromosome"/>
</dbReference>
<proteinExistence type="predicted"/>
<dbReference type="Pfam" id="PF13471">
    <property type="entry name" value="Transglut_core3"/>
    <property type="match status" value="1"/>
</dbReference>
<dbReference type="InterPro" id="IPR053521">
    <property type="entry name" value="McjB-like"/>
</dbReference>
<dbReference type="NCBIfam" id="NF033537">
    <property type="entry name" value="lasso_biosyn_B2"/>
    <property type="match status" value="1"/>
</dbReference>
<reference evidence="2" key="1">
    <citation type="submission" date="2021-04" db="EMBL/GenBank/DDBJ databases">
        <title>Genomic sequence of Actinosynnema pretiosum subsp. pretiosum ATCC 31280 (C-14919).</title>
        <authorList>
            <person name="Bai L."/>
            <person name="Wang X."/>
            <person name="Xiao Y."/>
        </authorList>
    </citation>
    <scope>NUCLEOTIDE SEQUENCE</scope>
    <source>
        <strain evidence="2">ATCC 31280</strain>
    </source>
</reference>
<accession>A0AA45R7F3</accession>
<dbReference type="InterPro" id="IPR032708">
    <property type="entry name" value="McjB_C"/>
</dbReference>
<name>A0AA45R7F3_9PSEU</name>
<sequence>MTLESADRLPWRQRPAALLAVTAARALARLSPHRLRRVLLLASRGARPATAAQALRARTAVVSVSIACAGPRCLQRSIAAALLCRLRGTWPQWRTGVVTQPFAAHAWIAVDGEPVGEDAGAVRDFSVVMSVP</sequence>
<evidence type="ECO:0000259" key="1">
    <source>
        <dbReference type="Pfam" id="PF13471"/>
    </source>
</evidence>
<organism evidence="2 3">
    <name type="scientific">Actinosynnema pretiosum subsp. pretiosum</name>
    <dbReference type="NCBI Taxonomy" id="103721"/>
    <lineage>
        <taxon>Bacteria</taxon>
        <taxon>Bacillati</taxon>
        <taxon>Actinomycetota</taxon>
        <taxon>Actinomycetes</taxon>
        <taxon>Pseudonocardiales</taxon>
        <taxon>Pseudonocardiaceae</taxon>
        <taxon>Actinosynnema</taxon>
    </lineage>
</organism>
<evidence type="ECO:0000313" key="2">
    <source>
        <dbReference type="EMBL" id="QUF07725.1"/>
    </source>
</evidence>
<feature type="domain" description="Microcin J25-processing protein McjB C-terminal" evidence="1">
    <location>
        <begin position="17"/>
        <end position="130"/>
    </location>
</feature>